<gene>
    <name evidence="1" type="ORF">SAMN05444159_6855</name>
</gene>
<evidence type="ECO:0000313" key="1">
    <source>
        <dbReference type="EMBL" id="SHL80203.1"/>
    </source>
</evidence>
<sequence>MSEQIRKFYRFGYFHYMTFIENHSWTPVRFSRHVSLM</sequence>
<reference evidence="1 2" key="1">
    <citation type="submission" date="2016-11" db="EMBL/GenBank/DDBJ databases">
        <authorList>
            <person name="Jaros S."/>
            <person name="Januszkiewicz K."/>
            <person name="Wedrychowicz H."/>
        </authorList>
    </citation>
    <scope>NUCLEOTIDE SEQUENCE [LARGE SCALE GENOMIC DNA]</scope>
    <source>
        <strain evidence="1 2">GAS499</strain>
    </source>
</reference>
<accession>A0A1M7DLG8</accession>
<dbReference type="Proteomes" id="UP000189935">
    <property type="component" value="Chromosome I"/>
</dbReference>
<organism evidence="1 2">
    <name type="scientific">Bradyrhizobium lablabi</name>
    <dbReference type="NCBI Taxonomy" id="722472"/>
    <lineage>
        <taxon>Bacteria</taxon>
        <taxon>Pseudomonadati</taxon>
        <taxon>Pseudomonadota</taxon>
        <taxon>Alphaproteobacteria</taxon>
        <taxon>Hyphomicrobiales</taxon>
        <taxon>Nitrobacteraceae</taxon>
        <taxon>Bradyrhizobium</taxon>
    </lineage>
</organism>
<name>A0A1M7DLG8_9BRAD</name>
<dbReference type="EMBL" id="LT670844">
    <property type="protein sequence ID" value="SHL80203.1"/>
    <property type="molecule type" value="Genomic_DNA"/>
</dbReference>
<evidence type="ECO:0000313" key="2">
    <source>
        <dbReference type="Proteomes" id="UP000189935"/>
    </source>
</evidence>
<proteinExistence type="predicted"/>
<dbReference type="AlphaFoldDB" id="A0A1M7DLG8"/>
<protein>
    <submittedName>
        <fullName evidence="1">Uncharacterized protein</fullName>
    </submittedName>
</protein>